<dbReference type="GeneTree" id="ENSGT00390000011058"/>
<feature type="region of interest" description="Disordered" evidence="2">
    <location>
        <begin position="228"/>
        <end position="293"/>
    </location>
</feature>
<dbReference type="PANTHER" id="PTHR22115">
    <property type="entry name" value="C3ORF6 PROTEIN-RELATED"/>
    <property type="match status" value="1"/>
</dbReference>
<evidence type="ECO:0000313" key="5">
    <source>
        <dbReference type="Proteomes" id="UP000694392"/>
    </source>
</evidence>
<dbReference type="InterPro" id="IPR039303">
    <property type="entry name" value="CCDC50"/>
</dbReference>
<dbReference type="Ensembl" id="ENSSPUT00000016642.1">
    <property type="protein sequence ID" value="ENSSPUP00000015606.1"/>
    <property type="gene ID" value="ENSSPUG00000012059.1"/>
</dbReference>
<proteinExistence type="predicted"/>
<feature type="compositionally biased region" description="Basic residues" evidence="2">
    <location>
        <begin position="345"/>
        <end position="358"/>
    </location>
</feature>
<dbReference type="Proteomes" id="UP000694392">
    <property type="component" value="Unplaced"/>
</dbReference>
<protein>
    <recommendedName>
        <fullName evidence="3">Coiled-coil domain-containing protein</fullName>
    </recommendedName>
</protein>
<keyword evidence="1" id="KW-0175">Coiled coil</keyword>
<accession>A0A8D0H823</accession>
<keyword evidence="5" id="KW-1185">Reference proteome</keyword>
<dbReference type="PANTHER" id="PTHR22115:SF5">
    <property type="entry name" value="COILED-COIL DOMAIN-CONTAINING PROTEIN 50-LIKE ISOFORM X1"/>
    <property type="match status" value="1"/>
</dbReference>
<evidence type="ECO:0000256" key="2">
    <source>
        <dbReference type="SAM" id="MobiDB-lite"/>
    </source>
</evidence>
<feature type="compositionally biased region" description="Basic and acidic residues" evidence="2">
    <location>
        <begin position="243"/>
        <end position="256"/>
    </location>
</feature>
<feature type="domain" description="Coiled-coil" evidence="3">
    <location>
        <begin position="5"/>
        <end position="129"/>
    </location>
</feature>
<feature type="region of interest" description="Disordered" evidence="2">
    <location>
        <begin position="161"/>
        <end position="200"/>
    </location>
</feature>
<evidence type="ECO:0000259" key="3">
    <source>
        <dbReference type="Pfam" id="PF15295"/>
    </source>
</evidence>
<feature type="compositionally biased region" description="Basic and acidic residues" evidence="2">
    <location>
        <begin position="172"/>
        <end position="184"/>
    </location>
</feature>
<evidence type="ECO:0000256" key="1">
    <source>
        <dbReference type="ARBA" id="ARBA00023054"/>
    </source>
</evidence>
<organism evidence="4 5">
    <name type="scientific">Sphenodon punctatus</name>
    <name type="common">Tuatara</name>
    <name type="synonym">Hatteria punctata</name>
    <dbReference type="NCBI Taxonomy" id="8508"/>
    <lineage>
        <taxon>Eukaryota</taxon>
        <taxon>Metazoa</taxon>
        <taxon>Chordata</taxon>
        <taxon>Craniata</taxon>
        <taxon>Vertebrata</taxon>
        <taxon>Euteleostomi</taxon>
        <taxon>Lepidosauria</taxon>
        <taxon>Sphenodontia</taxon>
        <taxon>Sphenodontidae</taxon>
        <taxon>Sphenodon</taxon>
    </lineage>
</organism>
<sequence length="367" mass="42501">MTEVQIDCSQLPPVQEICRDFAVLEDGALAHCLQEQEVEQHYASNVQKHQLVQKDIRIAKKLQDVEDQERKLCSSDLQKQIEESDSEFARAIQEEIQRKAQECQQREEKDKEIAKRLQELEKEEIQRQKWRLKNSDKTRDENAQLLCGVDSLNRQMEELDLQSQKQLQQDEELARRLQEEEATRTRAKRNRERNDDYRAAQVAQDEEIARYMQEQELKAQQRSHKIDLGLEDNSEGSSLSEQRQSRDKKNYERSDSGEAASPARGRTLEKTDLPVQGGSTERTKKQLPRNIAEDLDPTFKSKKTEPVADVFAVCSQAAAQSHTIPVDGLFDYMDDTMEPAFVSATKRHSEKLGRQKSRDKKEGCKQQ</sequence>
<dbReference type="Pfam" id="PF15295">
    <property type="entry name" value="CCDC50_N"/>
    <property type="match status" value="1"/>
</dbReference>
<dbReference type="AlphaFoldDB" id="A0A8D0H823"/>
<name>A0A8D0H823_SPHPU</name>
<reference evidence="4" key="1">
    <citation type="submission" date="2025-05" db="UniProtKB">
        <authorList>
            <consortium name="Ensembl"/>
        </authorList>
    </citation>
    <scope>IDENTIFICATION</scope>
</reference>
<evidence type="ECO:0000313" key="4">
    <source>
        <dbReference type="Ensembl" id="ENSSPUP00000015606.1"/>
    </source>
</evidence>
<dbReference type="Ensembl" id="ENSSPUT00000016653.1">
    <property type="protein sequence ID" value="ENSSPUP00000015618.1"/>
    <property type="gene ID" value="ENSSPUG00000012059.1"/>
</dbReference>
<dbReference type="OMA" id="KEHYTGN"/>
<feature type="region of interest" description="Disordered" evidence="2">
    <location>
        <begin position="343"/>
        <end position="367"/>
    </location>
</feature>
<dbReference type="InterPro" id="IPR029311">
    <property type="entry name" value="CCDC50_N"/>
</dbReference>